<gene>
    <name evidence="18" type="ordered locus">CJA_1868</name>
</gene>
<keyword evidence="8" id="KW-0408">Iron</keyword>
<dbReference type="SUPFAM" id="SSF56935">
    <property type="entry name" value="Porins"/>
    <property type="match status" value="1"/>
</dbReference>
<evidence type="ECO:0000256" key="16">
    <source>
        <dbReference type="RuleBase" id="RU003357"/>
    </source>
</evidence>
<keyword evidence="3 14" id="KW-0813">Transport</keyword>
<dbReference type="InterPro" id="IPR012910">
    <property type="entry name" value="Plug_dom"/>
</dbReference>
<dbReference type="PROSITE" id="PS52016">
    <property type="entry name" value="TONB_DEPENDENT_REC_3"/>
    <property type="match status" value="1"/>
</dbReference>
<dbReference type="EMBL" id="CP000934">
    <property type="protein sequence ID" value="ACE85857.1"/>
    <property type="molecule type" value="Genomic_DNA"/>
</dbReference>
<evidence type="ECO:0000256" key="11">
    <source>
        <dbReference type="ARBA" id="ARBA00023136"/>
    </source>
</evidence>
<keyword evidence="12 18" id="KW-0675">Receptor</keyword>
<keyword evidence="4 14" id="KW-1134">Transmembrane beta strand</keyword>
<feature type="domain" description="Secretin/TonB short N-terminal" evidence="17">
    <location>
        <begin position="67"/>
        <end position="116"/>
    </location>
</feature>
<comment type="similarity">
    <text evidence="2 14 16">Belongs to the TonB-dependent receptor family.</text>
</comment>
<evidence type="ECO:0000313" key="19">
    <source>
        <dbReference type="Proteomes" id="UP000001036"/>
    </source>
</evidence>
<dbReference type="Gene3D" id="2.40.170.20">
    <property type="entry name" value="TonB-dependent receptor, beta-barrel domain"/>
    <property type="match status" value="1"/>
</dbReference>
<evidence type="ECO:0000256" key="15">
    <source>
        <dbReference type="PROSITE-ProRule" id="PRU10144"/>
    </source>
</evidence>
<dbReference type="SMART" id="SM00965">
    <property type="entry name" value="STN"/>
    <property type="match status" value="1"/>
</dbReference>
<evidence type="ECO:0000259" key="17">
    <source>
        <dbReference type="SMART" id="SM00965"/>
    </source>
</evidence>
<evidence type="ECO:0000313" key="18">
    <source>
        <dbReference type="EMBL" id="ACE85857.1"/>
    </source>
</evidence>
<sequence length="819" mass="89148">MSDKSISALRTKKKAKPGIDHIWPWARHSCIALAMAASMQVIAQQPINIPAQPLADALKQLGEKTGLQIIYDAAIIKGLNSQSAQGSNSQEVLRQLLGNTNIKYTISGNSVTLHAQNNAAALPSVQIISAPLGSTTEGSGSYTTGDTNSSTGLALSLRETPQSITVMSHDRLKDQGLTDVDKVMEQVVGIEPDRRSSIGGDSVGYVARGFFVSNYQVDGIPRPAAIYGFSEDKADLLAYDRLEIVRGPSGLMTGAGNPSAAINLIRKRPTDDFQANISAKTGSWDLYRLQTDVAGSLSDSGKVRGRFAVAKQENDTFVEREHIDRQIVYGVVDAMLFETTEVFAGVEYQDIKATGVSRGGVPLYFSDGSKTNLDTSTNSGTDWSAFNHDSTTVFVGLEHFFSEIWKLKLDAEHKEGTYDQKFGYAYARTINKDTGAGAMLYSTRWNGDTELNAFNANLQGAFEWFGRNHELAFNLFHAAYKSEAPAYPGWYDGGDYRATISNIFDFYNTGAWPEPDLSATGIINGGDVKTTSLSGVIRLKPSDSVSVILGSRLTDWEQTRWSKNTGAAAITSPVTKENGVITPYTGLVVDITDNWSAYASYTSIFEPQSVKDITGNTLDPLEGNNYELGLKAGYLNGRLNISAAVFQMKQENYPVIIGNQVTAPDGSRAYRAEKGVEADGFEVEIAGQLLPGWQIAGGFARAKAEDNNGKPLRSRIPENTFKVFSSYQLHGALSGFTVGGSLRWQDTTYLENTGPNGETFEQKEVFLVDTMAKYLVNDHVTLSLNINNLFDETYYGALDVGSARYGEPRNISLSISYDF</sequence>
<feature type="short sequence motif" description="TonB C-terminal box" evidence="15">
    <location>
        <begin position="802"/>
        <end position="819"/>
    </location>
</feature>
<evidence type="ECO:0000256" key="14">
    <source>
        <dbReference type="PROSITE-ProRule" id="PRU01360"/>
    </source>
</evidence>
<dbReference type="AlphaFoldDB" id="B3PGL7"/>
<comment type="subcellular location">
    <subcellularLocation>
        <location evidence="1 14">Cell outer membrane</location>
        <topology evidence="1 14">Multi-pass membrane protein</topology>
    </subcellularLocation>
</comment>
<protein>
    <submittedName>
        <fullName evidence="18">TonB-dependent receptor protein</fullName>
    </submittedName>
</protein>
<dbReference type="OrthoDB" id="8663017at2"/>
<dbReference type="GO" id="GO:0015891">
    <property type="term" value="P:siderophore transport"/>
    <property type="evidence" value="ECO:0007669"/>
    <property type="project" value="InterPro"/>
</dbReference>
<keyword evidence="13 14" id="KW-0998">Cell outer membrane</keyword>
<dbReference type="InterPro" id="IPR036942">
    <property type="entry name" value="Beta-barrel_TonB_sf"/>
</dbReference>
<dbReference type="GO" id="GO:0015344">
    <property type="term" value="F:siderophore uptake transmembrane transporter activity"/>
    <property type="evidence" value="ECO:0007669"/>
    <property type="project" value="TreeGrafter"/>
</dbReference>
<keyword evidence="5" id="KW-0410">Iron transport</keyword>
<dbReference type="InterPro" id="IPR010105">
    <property type="entry name" value="TonB_sidphr_rcpt"/>
</dbReference>
<accession>B3PGL7</accession>
<dbReference type="HOGENOM" id="CLU_008287_9_3_6"/>
<name>B3PGL7_CELJU</name>
<evidence type="ECO:0000256" key="9">
    <source>
        <dbReference type="ARBA" id="ARBA00023065"/>
    </source>
</evidence>
<dbReference type="InterPro" id="IPR039426">
    <property type="entry name" value="TonB-dep_rcpt-like"/>
</dbReference>
<evidence type="ECO:0000256" key="6">
    <source>
        <dbReference type="ARBA" id="ARBA00022692"/>
    </source>
</evidence>
<dbReference type="InterPro" id="IPR000531">
    <property type="entry name" value="Beta-barrel_TonB"/>
</dbReference>
<evidence type="ECO:0000256" key="4">
    <source>
        <dbReference type="ARBA" id="ARBA00022452"/>
    </source>
</evidence>
<keyword evidence="11 14" id="KW-0472">Membrane</keyword>
<dbReference type="GO" id="GO:0009279">
    <property type="term" value="C:cell outer membrane"/>
    <property type="evidence" value="ECO:0007669"/>
    <property type="project" value="UniProtKB-SubCell"/>
</dbReference>
<evidence type="ECO:0000256" key="1">
    <source>
        <dbReference type="ARBA" id="ARBA00004571"/>
    </source>
</evidence>
<keyword evidence="10 16" id="KW-0798">TonB box</keyword>
<organism evidence="18 19">
    <name type="scientific">Cellvibrio japonicus (strain Ueda107)</name>
    <name type="common">Pseudomonas fluorescens subsp. cellulosa</name>
    <dbReference type="NCBI Taxonomy" id="498211"/>
    <lineage>
        <taxon>Bacteria</taxon>
        <taxon>Pseudomonadati</taxon>
        <taxon>Pseudomonadota</taxon>
        <taxon>Gammaproteobacteria</taxon>
        <taxon>Cellvibrionales</taxon>
        <taxon>Cellvibrionaceae</taxon>
        <taxon>Cellvibrio</taxon>
    </lineage>
</organism>
<dbReference type="Proteomes" id="UP000001036">
    <property type="component" value="Chromosome"/>
</dbReference>
<dbReference type="KEGG" id="cja:CJA_1868"/>
<keyword evidence="6 14" id="KW-0812">Transmembrane</keyword>
<evidence type="ECO:0000256" key="13">
    <source>
        <dbReference type="ARBA" id="ARBA00023237"/>
    </source>
</evidence>
<reference evidence="18 19" key="1">
    <citation type="journal article" date="2008" name="J. Bacteriol.">
        <title>Insights into plant cell wall degradation from the genome sequence of the soil bacterium Cellvibrio japonicus.</title>
        <authorList>
            <person name="Deboy R.T."/>
            <person name="Mongodin E.F."/>
            <person name="Fouts D.E."/>
            <person name="Tailford L.E."/>
            <person name="Khouri H."/>
            <person name="Emerson J.B."/>
            <person name="Mohamoud Y."/>
            <person name="Watkins K."/>
            <person name="Henrissat B."/>
            <person name="Gilbert H.J."/>
            <person name="Nelson K.E."/>
        </authorList>
    </citation>
    <scope>NUCLEOTIDE SEQUENCE [LARGE SCALE GENOMIC DNA]</scope>
    <source>
        <strain evidence="18 19">Ueda107</strain>
    </source>
</reference>
<proteinExistence type="inferred from homology"/>
<dbReference type="GO" id="GO:0038023">
    <property type="term" value="F:signaling receptor activity"/>
    <property type="evidence" value="ECO:0007669"/>
    <property type="project" value="InterPro"/>
</dbReference>
<dbReference type="STRING" id="498211.CJA_1868"/>
<dbReference type="Gene3D" id="2.170.130.10">
    <property type="entry name" value="TonB-dependent receptor, plug domain"/>
    <property type="match status" value="1"/>
</dbReference>
<evidence type="ECO:0000256" key="3">
    <source>
        <dbReference type="ARBA" id="ARBA00022448"/>
    </source>
</evidence>
<dbReference type="InterPro" id="IPR037066">
    <property type="entry name" value="Plug_dom_sf"/>
</dbReference>
<keyword evidence="9" id="KW-0406">Ion transport</keyword>
<evidence type="ECO:0000256" key="7">
    <source>
        <dbReference type="ARBA" id="ARBA00022729"/>
    </source>
</evidence>
<dbReference type="CDD" id="cd01347">
    <property type="entry name" value="ligand_gated_channel"/>
    <property type="match status" value="1"/>
</dbReference>
<evidence type="ECO:0000256" key="12">
    <source>
        <dbReference type="ARBA" id="ARBA00023170"/>
    </source>
</evidence>
<dbReference type="Gene3D" id="3.55.50.30">
    <property type="match status" value="1"/>
</dbReference>
<evidence type="ECO:0000256" key="2">
    <source>
        <dbReference type="ARBA" id="ARBA00009810"/>
    </source>
</evidence>
<evidence type="ECO:0000256" key="10">
    <source>
        <dbReference type="ARBA" id="ARBA00023077"/>
    </source>
</evidence>
<dbReference type="InterPro" id="IPR011662">
    <property type="entry name" value="Secretin/TonB_short_N"/>
</dbReference>
<dbReference type="RefSeq" id="WP_012487485.1">
    <property type="nucleotide sequence ID" value="NC_010995.1"/>
</dbReference>
<dbReference type="Pfam" id="PF07715">
    <property type="entry name" value="Plug"/>
    <property type="match status" value="1"/>
</dbReference>
<dbReference type="NCBIfam" id="TIGR01783">
    <property type="entry name" value="TonB-siderophor"/>
    <property type="match status" value="1"/>
</dbReference>
<keyword evidence="7" id="KW-0732">Signal</keyword>
<dbReference type="PANTHER" id="PTHR32552:SF74">
    <property type="entry name" value="HYDROXAMATE SIDEROPHORE RECEPTOR FHUE"/>
    <property type="match status" value="1"/>
</dbReference>
<dbReference type="Pfam" id="PF00593">
    <property type="entry name" value="TonB_dep_Rec_b-barrel"/>
    <property type="match status" value="1"/>
</dbReference>
<evidence type="ECO:0000256" key="8">
    <source>
        <dbReference type="ARBA" id="ARBA00023004"/>
    </source>
</evidence>
<dbReference type="InterPro" id="IPR010917">
    <property type="entry name" value="TonB_rcpt_CS"/>
</dbReference>
<dbReference type="PROSITE" id="PS01156">
    <property type="entry name" value="TONB_DEPENDENT_REC_2"/>
    <property type="match status" value="1"/>
</dbReference>
<dbReference type="PANTHER" id="PTHR32552">
    <property type="entry name" value="FERRICHROME IRON RECEPTOR-RELATED"/>
    <property type="match status" value="1"/>
</dbReference>
<evidence type="ECO:0000256" key="5">
    <source>
        <dbReference type="ARBA" id="ARBA00022496"/>
    </source>
</evidence>
<keyword evidence="19" id="KW-1185">Reference proteome</keyword>
<dbReference type="eggNOG" id="COG4773">
    <property type="taxonomic scope" value="Bacteria"/>
</dbReference>